<gene>
    <name evidence="1" type="ORF">BaRGS_00021338</name>
</gene>
<evidence type="ECO:0000313" key="2">
    <source>
        <dbReference type="Proteomes" id="UP001519460"/>
    </source>
</evidence>
<proteinExistence type="predicted"/>
<reference evidence="1 2" key="1">
    <citation type="journal article" date="2023" name="Sci. Data">
        <title>Genome assembly of the Korean intertidal mud-creeper Batillaria attramentaria.</title>
        <authorList>
            <person name="Patra A.K."/>
            <person name="Ho P.T."/>
            <person name="Jun S."/>
            <person name="Lee S.J."/>
            <person name="Kim Y."/>
            <person name="Won Y.J."/>
        </authorList>
    </citation>
    <scope>NUCLEOTIDE SEQUENCE [LARGE SCALE GENOMIC DNA]</scope>
    <source>
        <strain evidence="1">Wonlab-2016</strain>
    </source>
</reference>
<accession>A0ABD0KJG4</accession>
<protein>
    <recommendedName>
        <fullName evidence="3">Fibrinogen C-terminal domain-containing protein</fullName>
    </recommendedName>
</protein>
<sequence>MHIAKFAVTTLTMKTVEEFQCYDSVNAGPELVSVYTSRCGSGFLSTDLIRREDWTVVFRAAQGNGQSVYEAFLNTGHHDDNPLEGGSGDVACWSLSSSHWCPKHLRSSLLDQWADGTLGVQRVRYSLYKDGIEVVYVEFHGVGSDLTSWFDSSRVLSSSFTDLTSSQTYNKFSVSGFTLPNGLKRRFHVNYAYSTCGGDIGWLSVVVKGLCDYEKPAGLNNPHFLYSMLPTMV</sequence>
<name>A0ABD0KJG4_9CAEN</name>
<evidence type="ECO:0008006" key="3">
    <source>
        <dbReference type="Google" id="ProtNLM"/>
    </source>
</evidence>
<dbReference type="Proteomes" id="UP001519460">
    <property type="component" value="Unassembled WGS sequence"/>
</dbReference>
<keyword evidence="2" id="KW-1185">Reference proteome</keyword>
<feature type="non-terminal residue" evidence="1">
    <location>
        <position position="233"/>
    </location>
</feature>
<comment type="caution">
    <text evidence="1">The sequence shown here is derived from an EMBL/GenBank/DDBJ whole genome shotgun (WGS) entry which is preliminary data.</text>
</comment>
<evidence type="ECO:0000313" key="1">
    <source>
        <dbReference type="EMBL" id="KAK7487376.1"/>
    </source>
</evidence>
<dbReference type="AlphaFoldDB" id="A0ABD0KJG4"/>
<organism evidence="1 2">
    <name type="scientific">Batillaria attramentaria</name>
    <dbReference type="NCBI Taxonomy" id="370345"/>
    <lineage>
        <taxon>Eukaryota</taxon>
        <taxon>Metazoa</taxon>
        <taxon>Spiralia</taxon>
        <taxon>Lophotrochozoa</taxon>
        <taxon>Mollusca</taxon>
        <taxon>Gastropoda</taxon>
        <taxon>Caenogastropoda</taxon>
        <taxon>Sorbeoconcha</taxon>
        <taxon>Cerithioidea</taxon>
        <taxon>Batillariidae</taxon>
        <taxon>Batillaria</taxon>
    </lineage>
</organism>
<dbReference type="EMBL" id="JACVVK020000165">
    <property type="protein sequence ID" value="KAK7487376.1"/>
    <property type="molecule type" value="Genomic_DNA"/>
</dbReference>